<proteinExistence type="predicted"/>
<gene>
    <name evidence="1" type="ORF">U9M48_027350</name>
</gene>
<dbReference type="Proteomes" id="UP001341281">
    <property type="component" value="Chromosome 06"/>
</dbReference>
<organism evidence="1 2">
    <name type="scientific">Paspalum notatum var. saurae</name>
    <dbReference type="NCBI Taxonomy" id="547442"/>
    <lineage>
        <taxon>Eukaryota</taxon>
        <taxon>Viridiplantae</taxon>
        <taxon>Streptophyta</taxon>
        <taxon>Embryophyta</taxon>
        <taxon>Tracheophyta</taxon>
        <taxon>Spermatophyta</taxon>
        <taxon>Magnoliopsida</taxon>
        <taxon>Liliopsida</taxon>
        <taxon>Poales</taxon>
        <taxon>Poaceae</taxon>
        <taxon>PACMAD clade</taxon>
        <taxon>Panicoideae</taxon>
        <taxon>Andropogonodae</taxon>
        <taxon>Paspaleae</taxon>
        <taxon>Paspalinae</taxon>
        <taxon>Paspalum</taxon>
    </lineage>
</organism>
<name>A0AAQ3TU82_PASNO</name>
<reference evidence="1 2" key="1">
    <citation type="submission" date="2024-02" db="EMBL/GenBank/DDBJ databases">
        <title>High-quality chromosome-scale genome assembly of Pensacola bahiagrass (Paspalum notatum Flugge var. saurae).</title>
        <authorList>
            <person name="Vega J.M."/>
            <person name="Podio M."/>
            <person name="Orjuela J."/>
            <person name="Siena L.A."/>
            <person name="Pessino S.C."/>
            <person name="Combes M.C."/>
            <person name="Mariac C."/>
            <person name="Albertini E."/>
            <person name="Pupilli F."/>
            <person name="Ortiz J.P.A."/>
            <person name="Leblanc O."/>
        </authorList>
    </citation>
    <scope>NUCLEOTIDE SEQUENCE [LARGE SCALE GENOMIC DNA]</scope>
    <source>
        <strain evidence="1">R1</strain>
        <tissue evidence="1">Leaf</tissue>
    </source>
</reference>
<protein>
    <submittedName>
        <fullName evidence="1">Uncharacterized protein</fullName>
    </submittedName>
</protein>
<dbReference type="AlphaFoldDB" id="A0AAQ3TU82"/>
<evidence type="ECO:0000313" key="2">
    <source>
        <dbReference type="Proteomes" id="UP001341281"/>
    </source>
</evidence>
<evidence type="ECO:0000313" key="1">
    <source>
        <dbReference type="EMBL" id="WVZ79816.1"/>
    </source>
</evidence>
<dbReference type="EMBL" id="CP144750">
    <property type="protein sequence ID" value="WVZ79816.1"/>
    <property type="molecule type" value="Genomic_DNA"/>
</dbReference>
<sequence>MAAGAGRTLSSAVLTSFDATEENVAARVVFFQLDFFPLDEESRRHIALFHKALSQWQSPLPLPPPAFHASLSAPQKQRTDPELGFGFVWCNGGVSFVALRYYCIACRGQED</sequence>
<keyword evidence="2" id="KW-1185">Reference proteome</keyword>
<accession>A0AAQ3TU82</accession>